<protein>
    <submittedName>
        <fullName evidence="1">Uncharacterized protein</fullName>
    </submittedName>
</protein>
<gene>
    <name evidence="1" type="ORF">SVIM_LOCUS512704</name>
</gene>
<dbReference type="AlphaFoldDB" id="A0A6N2NHB8"/>
<name>A0A6N2NHB8_SALVM</name>
<proteinExistence type="predicted"/>
<accession>A0A6N2NHB8</accession>
<evidence type="ECO:0000313" key="1">
    <source>
        <dbReference type="EMBL" id="VFU66197.1"/>
    </source>
</evidence>
<reference evidence="1" key="1">
    <citation type="submission" date="2019-03" db="EMBL/GenBank/DDBJ databases">
        <authorList>
            <person name="Mank J."/>
            <person name="Almeida P."/>
        </authorList>
    </citation>
    <scope>NUCLEOTIDE SEQUENCE</scope>
    <source>
        <strain evidence="1">78183</strain>
    </source>
</reference>
<organism evidence="1">
    <name type="scientific">Salix viminalis</name>
    <name type="common">Common osier</name>
    <name type="synonym">Basket willow</name>
    <dbReference type="NCBI Taxonomy" id="40686"/>
    <lineage>
        <taxon>Eukaryota</taxon>
        <taxon>Viridiplantae</taxon>
        <taxon>Streptophyta</taxon>
        <taxon>Embryophyta</taxon>
        <taxon>Tracheophyta</taxon>
        <taxon>Spermatophyta</taxon>
        <taxon>Magnoliopsida</taxon>
        <taxon>eudicotyledons</taxon>
        <taxon>Gunneridae</taxon>
        <taxon>Pentapetalae</taxon>
        <taxon>rosids</taxon>
        <taxon>fabids</taxon>
        <taxon>Malpighiales</taxon>
        <taxon>Salicaceae</taxon>
        <taxon>Saliceae</taxon>
        <taxon>Salix</taxon>
    </lineage>
</organism>
<dbReference type="EMBL" id="CAADRP010002340">
    <property type="protein sequence ID" value="VFU66197.1"/>
    <property type="molecule type" value="Genomic_DNA"/>
</dbReference>
<sequence length="164" mass="18342">MSLLIKECFQILVAMLLDITPQAHHTLHKVILNHIHNRDTHRQVILPLVATHHWATLSQEDTLLTLATLLTAWTCYGGAVSCSCCSCLRGPPIVPWRLWSWRLWPWRLWTWRLWSSGYPPPGGYPPRGGYPPHGGYPSPGGYHPVAYPPGGYPGPSALHNSGPM</sequence>